<evidence type="ECO:0000313" key="4">
    <source>
        <dbReference type="RefSeq" id="XP_016985802.1"/>
    </source>
</evidence>
<keyword evidence="3" id="KW-1185">Reference proteome</keyword>
<feature type="non-terminal residue" evidence="4">
    <location>
        <position position="1"/>
    </location>
</feature>
<dbReference type="GeneID" id="108049199"/>
<feature type="region of interest" description="Disordered" evidence="1">
    <location>
        <begin position="1"/>
        <end position="52"/>
    </location>
</feature>
<reference evidence="2" key="3">
    <citation type="submission" date="2025-05" db="UniProtKB">
        <authorList>
            <consortium name="EnsemblMetazoa"/>
        </authorList>
    </citation>
    <scope>IDENTIFICATION</scope>
</reference>
<evidence type="ECO:0000313" key="2">
    <source>
        <dbReference type="EnsemblMetazoa" id="XP_016985802.1"/>
    </source>
</evidence>
<protein>
    <submittedName>
        <fullName evidence="4">Uncharacterized protein LOC108049199</fullName>
    </submittedName>
</protein>
<dbReference type="OrthoDB" id="7873068at2759"/>
<sequence length="154" mass="17658">PHLDASETSEELPTPAPVKLRRSKRIKNQEEIREEEQATSSELEVQRKHRKVEKPKTFQSEVNCVTCYNCGIALNPFPPLTEFYQCAELNGRLFRIRLIPSENVLGSAYRKQPLKRLTKTIKKSGPRKDKPAKEDKISCYKIVFSLNSTTNAQV</sequence>
<accession>A0A6P4F676</accession>
<dbReference type="AlphaFoldDB" id="A0A6P4F676"/>
<gene>
    <name evidence="4" type="primary">LOC108049199</name>
    <name evidence="2" type="synonym">108049199</name>
</gene>
<dbReference type="RefSeq" id="XP_016985802.1">
    <property type="nucleotide sequence ID" value="XM_017130313.1"/>
</dbReference>
<evidence type="ECO:0000256" key="1">
    <source>
        <dbReference type="SAM" id="MobiDB-lite"/>
    </source>
</evidence>
<dbReference type="EnsemblMetazoa" id="XM_017130313.1">
    <property type="protein sequence ID" value="XP_016985802.1"/>
    <property type="gene ID" value="LOC108049199"/>
</dbReference>
<proteinExistence type="predicted"/>
<name>A0A6P4F676_DRORH</name>
<evidence type="ECO:0000313" key="3">
    <source>
        <dbReference type="Proteomes" id="UP001652680"/>
    </source>
</evidence>
<reference evidence="4" key="2">
    <citation type="submission" date="2025-04" db="UniProtKB">
        <authorList>
            <consortium name="RefSeq"/>
        </authorList>
    </citation>
    <scope>IDENTIFICATION</scope>
</reference>
<reference evidence="3" key="1">
    <citation type="journal article" date="2021" name="Elife">
        <title>Highly contiguous assemblies of 101 drosophilid genomes.</title>
        <authorList>
            <person name="Kim B.Y."/>
            <person name="Wang J.R."/>
            <person name="Miller D.E."/>
            <person name="Barmina O."/>
            <person name="Delaney E."/>
            <person name="Thompson A."/>
            <person name="Comeault A.A."/>
            <person name="Peede D."/>
            <person name="D'Agostino E.R."/>
            <person name="Pelaez J."/>
            <person name="Aguilar J.M."/>
            <person name="Haji D."/>
            <person name="Matsunaga T."/>
            <person name="Armstrong E.E."/>
            <person name="Zych M."/>
            <person name="Ogawa Y."/>
            <person name="Stamenkovic-Radak M."/>
            <person name="Jelic M."/>
            <person name="Veselinovic M.S."/>
            <person name="Tanaskovic M."/>
            <person name="Eric P."/>
            <person name="Gao J.J."/>
            <person name="Katoh T.K."/>
            <person name="Toda M.J."/>
            <person name="Watabe H."/>
            <person name="Watada M."/>
            <person name="Davis J.S."/>
            <person name="Moyle L.C."/>
            <person name="Manoli G."/>
            <person name="Bertolini E."/>
            <person name="Kostal V."/>
            <person name="Hawley R.S."/>
            <person name="Takahashi A."/>
            <person name="Jones C.D."/>
            <person name="Price D.K."/>
            <person name="Whiteman N."/>
            <person name="Kopp A."/>
            <person name="Matute D.R."/>
            <person name="Petrov D.A."/>
        </authorList>
    </citation>
    <scope>NUCLEOTIDE SEQUENCE [LARGE SCALE GENOMIC DNA]</scope>
</reference>
<dbReference type="Proteomes" id="UP001652680">
    <property type="component" value="Unassembled WGS sequence"/>
</dbReference>
<organism evidence="4">
    <name type="scientific">Drosophila rhopaloa</name>
    <name type="common">Fruit fly</name>
    <dbReference type="NCBI Taxonomy" id="1041015"/>
    <lineage>
        <taxon>Eukaryota</taxon>
        <taxon>Metazoa</taxon>
        <taxon>Ecdysozoa</taxon>
        <taxon>Arthropoda</taxon>
        <taxon>Hexapoda</taxon>
        <taxon>Insecta</taxon>
        <taxon>Pterygota</taxon>
        <taxon>Neoptera</taxon>
        <taxon>Endopterygota</taxon>
        <taxon>Diptera</taxon>
        <taxon>Brachycera</taxon>
        <taxon>Muscomorpha</taxon>
        <taxon>Ephydroidea</taxon>
        <taxon>Drosophilidae</taxon>
        <taxon>Drosophila</taxon>
        <taxon>Sophophora</taxon>
    </lineage>
</organism>